<dbReference type="Pfam" id="PF04134">
    <property type="entry name" value="DCC1-like"/>
    <property type="match status" value="1"/>
</dbReference>
<comment type="caution">
    <text evidence="1">The sequence shown here is derived from an EMBL/GenBank/DDBJ whole genome shotgun (WGS) entry which is preliminary data.</text>
</comment>
<dbReference type="GO" id="GO:0015035">
    <property type="term" value="F:protein-disulfide reductase activity"/>
    <property type="evidence" value="ECO:0007669"/>
    <property type="project" value="InterPro"/>
</dbReference>
<dbReference type="InterPro" id="IPR007263">
    <property type="entry name" value="DCC1-like"/>
</dbReference>
<reference evidence="1 2" key="1">
    <citation type="submission" date="2019-09" db="EMBL/GenBank/DDBJ databases">
        <authorList>
            <person name="Kevbrin V."/>
            <person name="Grouzdev D.S."/>
        </authorList>
    </citation>
    <scope>NUCLEOTIDE SEQUENCE [LARGE SCALE GENOMIC DNA]</scope>
    <source>
        <strain evidence="1 2">G-192</strain>
    </source>
</reference>
<evidence type="ECO:0000313" key="2">
    <source>
        <dbReference type="Proteomes" id="UP000325122"/>
    </source>
</evidence>
<dbReference type="Proteomes" id="UP000325122">
    <property type="component" value="Unassembled WGS sequence"/>
</dbReference>
<dbReference type="PANTHER" id="PTHR34290:SF2">
    <property type="entry name" value="OS04G0668800 PROTEIN"/>
    <property type="match status" value="1"/>
</dbReference>
<organism evidence="1 2">
    <name type="scientific">Alkalicaulis satelles</name>
    <dbReference type="NCBI Taxonomy" id="2609175"/>
    <lineage>
        <taxon>Bacteria</taxon>
        <taxon>Pseudomonadati</taxon>
        <taxon>Pseudomonadota</taxon>
        <taxon>Alphaproteobacteria</taxon>
        <taxon>Maricaulales</taxon>
        <taxon>Maricaulaceae</taxon>
        <taxon>Alkalicaulis</taxon>
    </lineage>
</organism>
<dbReference type="EMBL" id="VWOJ01000005">
    <property type="protein sequence ID" value="KAA5800940.1"/>
    <property type="molecule type" value="Genomic_DNA"/>
</dbReference>
<keyword evidence="2" id="KW-1185">Reference proteome</keyword>
<sequence length="124" mass="13570">MTGEAPAQPACEVYFDGACPLCRAEIGLYQRQGADARFVDVSAGSAPREITPEAALKRFHVRRADGTLVSGAAAFAALWKATPGWRWLGHLTALPPFVWIAEVAYRAFLIFRPALQRLARRKTG</sequence>
<evidence type="ECO:0000313" key="1">
    <source>
        <dbReference type="EMBL" id="KAA5800940.1"/>
    </source>
</evidence>
<dbReference type="PANTHER" id="PTHR34290">
    <property type="entry name" value="SI:CH73-390P7.2"/>
    <property type="match status" value="1"/>
</dbReference>
<name>A0A5M6ZA10_9PROT</name>
<gene>
    <name evidence="1" type="ORF">F1654_12800</name>
</gene>
<dbReference type="AlphaFoldDB" id="A0A5M6ZA10"/>
<dbReference type="RefSeq" id="WP_150023959.1">
    <property type="nucleotide sequence ID" value="NZ_VWOJ01000005.1"/>
</dbReference>
<accession>A0A5M6ZA10</accession>
<protein>
    <submittedName>
        <fullName evidence="1">DUF393 domain-containing protein</fullName>
    </submittedName>
</protein>
<dbReference type="InterPro" id="IPR044691">
    <property type="entry name" value="DCC1_Trx"/>
</dbReference>
<proteinExistence type="predicted"/>